<name>R7S060_PUNST</name>
<feature type="coiled-coil region" evidence="1">
    <location>
        <begin position="382"/>
        <end position="409"/>
    </location>
</feature>
<feature type="compositionally biased region" description="Acidic residues" evidence="2">
    <location>
        <begin position="441"/>
        <end position="452"/>
    </location>
</feature>
<dbReference type="PANTHER" id="PTHR40130:SF1">
    <property type="entry name" value="SPINDLE POLE BODY-ASSOCIATED PROTEIN CUT12 DOMAIN-CONTAINING PROTEIN"/>
    <property type="match status" value="1"/>
</dbReference>
<feature type="compositionally biased region" description="Polar residues" evidence="2">
    <location>
        <begin position="101"/>
        <end position="116"/>
    </location>
</feature>
<dbReference type="PANTHER" id="PTHR40130">
    <property type="entry name" value="EXPRESSED PROTEIN"/>
    <property type="match status" value="1"/>
</dbReference>
<evidence type="ECO:0000256" key="2">
    <source>
        <dbReference type="SAM" id="MobiDB-lite"/>
    </source>
</evidence>
<feature type="region of interest" description="Disordered" evidence="2">
    <location>
        <begin position="182"/>
        <end position="248"/>
    </location>
</feature>
<keyword evidence="1" id="KW-0175">Coiled coil</keyword>
<dbReference type="KEGG" id="psq:PUNSTDRAFT_123217"/>
<feature type="region of interest" description="Disordered" evidence="2">
    <location>
        <begin position="420"/>
        <end position="470"/>
    </location>
</feature>
<proteinExistence type="predicted"/>
<dbReference type="EMBL" id="JH687560">
    <property type="protein sequence ID" value="EIN03628.1"/>
    <property type="molecule type" value="Genomic_DNA"/>
</dbReference>
<dbReference type="AlphaFoldDB" id="R7S060"/>
<evidence type="ECO:0000313" key="4">
    <source>
        <dbReference type="Proteomes" id="UP000054196"/>
    </source>
</evidence>
<dbReference type="GeneID" id="18877647"/>
<dbReference type="HOGENOM" id="CLU_047455_0_0_1"/>
<gene>
    <name evidence="3" type="ORF">PUNSTDRAFT_123217</name>
</gene>
<dbReference type="Proteomes" id="UP000054196">
    <property type="component" value="Unassembled WGS sequence"/>
</dbReference>
<reference evidence="4" key="1">
    <citation type="journal article" date="2012" name="Science">
        <title>The Paleozoic origin of enzymatic lignin decomposition reconstructed from 31 fungal genomes.</title>
        <authorList>
            <person name="Floudas D."/>
            <person name="Binder M."/>
            <person name="Riley R."/>
            <person name="Barry K."/>
            <person name="Blanchette R.A."/>
            <person name="Henrissat B."/>
            <person name="Martinez A.T."/>
            <person name="Otillar R."/>
            <person name="Spatafora J.W."/>
            <person name="Yadav J.S."/>
            <person name="Aerts A."/>
            <person name="Benoit I."/>
            <person name="Boyd A."/>
            <person name="Carlson A."/>
            <person name="Copeland A."/>
            <person name="Coutinho P.M."/>
            <person name="de Vries R.P."/>
            <person name="Ferreira P."/>
            <person name="Findley K."/>
            <person name="Foster B."/>
            <person name="Gaskell J."/>
            <person name="Glotzer D."/>
            <person name="Gorecki P."/>
            <person name="Heitman J."/>
            <person name="Hesse C."/>
            <person name="Hori C."/>
            <person name="Igarashi K."/>
            <person name="Jurgens J.A."/>
            <person name="Kallen N."/>
            <person name="Kersten P."/>
            <person name="Kohler A."/>
            <person name="Kuees U."/>
            <person name="Kumar T.K.A."/>
            <person name="Kuo A."/>
            <person name="LaButti K."/>
            <person name="Larrondo L.F."/>
            <person name="Lindquist E."/>
            <person name="Ling A."/>
            <person name="Lombard V."/>
            <person name="Lucas S."/>
            <person name="Lundell T."/>
            <person name="Martin R."/>
            <person name="McLaughlin D.J."/>
            <person name="Morgenstern I."/>
            <person name="Morin E."/>
            <person name="Murat C."/>
            <person name="Nagy L.G."/>
            <person name="Nolan M."/>
            <person name="Ohm R.A."/>
            <person name="Patyshakuliyeva A."/>
            <person name="Rokas A."/>
            <person name="Ruiz-Duenas F.J."/>
            <person name="Sabat G."/>
            <person name="Salamov A."/>
            <person name="Samejima M."/>
            <person name="Schmutz J."/>
            <person name="Slot J.C."/>
            <person name="St John F."/>
            <person name="Stenlid J."/>
            <person name="Sun H."/>
            <person name="Sun S."/>
            <person name="Syed K."/>
            <person name="Tsang A."/>
            <person name="Wiebenga A."/>
            <person name="Young D."/>
            <person name="Pisabarro A."/>
            <person name="Eastwood D.C."/>
            <person name="Martin F."/>
            <person name="Cullen D."/>
            <person name="Grigoriev I.V."/>
            <person name="Hibbett D.S."/>
        </authorList>
    </citation>
    <scope>NUCLEOTIDE SEQUENCE [LARGE SCALE GENOMIC DNA]</scope>
    <source>
        <strain evidence="4">HHB-11173 SS5</strain>
    </source>
</reference>
<dbReference type="OMA" id="RMLYNEH"/>
<accession>R7S060</accession>
<dbReference type="eggNOG" id="ENOG502S5PD">
    <property type="taxonomic scope" value="Eukaryota"/>
</dbReference>
<dbReference type="RefSeq" id="XP_007389115.1">
    <property type="nucleotide sequence ID" value="XM_007389053.1"/>
</dbReference>
<feature type="coiled-coil region" evidence="1">
    <location>
        <begin position="285"/>
        <end position="319"/>
    </location>
</feature>
<protein>
    <recommendedName>
        <fullName evidence="5">MIT domain-containing protein</fullName>
    </recommendedName>
</protein>
<feature type="compositionally biased region" description="Polar residues" evidence="2">
    <location>
        <begin position="185"/>
        <end position="194"/>
    </location>
</feature>
<keyword evidence="4" id="KW-1185">Reference proteome</keyword>
<feature type="region of interest" description="Disordered" evidence="2">
    <location>
        <begin position="79"/>
        <end position="129"/>
    </location>
</feature>
<evidence type="ECO:0000313" key="3">
    <source>
        <dbReference type="EMBL" id="EIN03628.1"/>
    </source>
</evidence>
<feature type="compositionally biased region" description="Basic and acidic residues" evidence="2">
    <location>
        <begin position="79"/>
        <end position="89"/>
    </location>
</feature>
<organism evidence="3 4">
    <name type="scientific">Punctularia strigosozonata (strain HHB-11173)</name>
    <name type="common">White-rot fungus</name>
    <dbReference type="NCBI Taxonomy" id="741275"/>
    <lineage>
        <taxon>Eukaryota</taxon>
        <taxon>Fungi</taxon>
        <taxon>Dikarya</taxon>
        <taxon>Basidiomycota</taxon>
        <taxon>Agaricomycotina</taxon>
        <taxon>Agaricomycetes</taxon>
        <taxon>Corticiales</taxon>
        <taxon>Punctulariaceae</taxon>
        <taxon>Punctularia</taxon>
    </lineage>
</organism>
<sequence>MPPATSDTGALNTAHVHAANADDYMAKGLLIPASEEHYKAAQAFQICVDQSHDESAKRTLRMLVNEHNKVARETQRKIEKLREEGKDPALPRVPFKPPPSRNSTSNRAASPYSATGSRPPVTSPDQSRVNRLVDSGDTVEESFMVLGQQSTHDPGDAFNQFWKRLQDVEGILETFDRPLAFATTPLETPSSSKPTKPLGREGSSSSDTDFEDPMAATRARMTQRRLGRSTAAKSSATTFPPPKQPSHAVDLRDDLEEVFIDDDDDLAESFCLIPSTSESPPASPAVLLRKENAQLKEDLTRVQKQLEAAERIMKMRREQDAQLRESMMMARKEAQRAMASSMMAQRTAQPLIPGQVPDISPLNINLPPMPQGIPGPGGRDREAGLVKRVRELEEEVRVLKSENEKQKAMITRFRERWEKLKESAKRKKQAKSATAAVGDRIDEDPEAEERAEEQEKGEREQIGMGSAVTT</sequence>
<evidence type="ECO:0000256" key="1">
    <source>
        <dbReference type="SAM" id="Coils"/>
    </source>
</evidence>
<dbReference type="Gene3D" id="1.20.58.80">
    <property type="entry name" value="Phosphotransferase system, lactose/cellobiose-type IIA subunit"/>
    <property type="match status" value="1"/>
</dbReference>
<dbReference type="OrthoDB" id="3197614at2759"/>
<evidence type="ECO:0008006" key="5">
    <source>
        <dbReference type="Google" id="ProtNLM"/>
    </source>
</evidence>